<dbReference type="SUPFAM" id="SSF109604">
    <property type="entry name" value="HD-domain/PDEase-like"/>
    <property type="match status" value="1"/>
</dbReference>
<feature type="modified residue" description="4-aspartylphosphate" evidence="1">
    <location>
        <position position="37"/>
    </location>
</feature>
<dbReference type="PROSITE" id="PS50110">
    <property type="entry name" value="RESPONSE_REGULATORY"/>
    <property type="match status" value="1"/>
</dbReference>
<dbReference type="Gene3D" id="3.40.50.2300">
    <property type="match status" value="1"/>
</dbReference>
<dbReference type="PANTHER" id="PTHR43228:SF1">
    <property type="entry name" value="TWO-COMPONENT RESPONSE REGULATOR ARR22"/>
    <property type="match status" value="1"/>
</dbReference>
<dbReference type="InterPro" id="IPR052048">
    <property type="entry name" value="ST_Response_Regulator"/>
</dbReference>
<sequence length="550" mass="59477">MMMFALQHEGFQCDQASDGHEAMQLIASGDYDLVVTDLAMPHKNGHALTVELLKLENRPTIAIHTSVIEPRIVKDLMNRGVDDIVYKPTNYAAFAAKMVAMVQRRISRRDAKEMLTQEKASTRADSKQWGASDLDGLKIKSSSPSAPVKPMTARSVNALGVESLPFSADVIEACRLACNPNSEIGDIAAAIGREPNLSAELTRLGNSSFYNRSGSNLRLEEIVVRIGRRHVGELALALNASSSIRDMAVTSMNVPLAWQRSLAARAAAKILISLKKNSSANAGILLSAAMHSLGRMVLAKAFPDDMAALIDHANVSGEALATLEHRTLAVTQSESLARLLNQCQIPKDIIGPLQFIDMSYRQLESLDPADREGAELVKVAVLMGWLAVGKWESWDLIEIPPVSVLQQYCGGSVAGIVTRTRDALSEMMAEFGDPDGLFDASDARNPCCYHCVGESDFDIVQLLLPAMGFMPSASAAPESAMMVVNALDVTRRQLSKHVSTLETRRGLVLARSGQAVRVQPNRTVHTLPCSFASLAEAIPHPSISVSKMLS</sequence>
<protein>
    <submittedName>
        <fullName evidence="4">Uncharacterized protein</fullName>
    </submittedName>
</protein>
<dbReference type="SUPFAM" id="SSF52172">
    <property type="entry name" value="CheY-like"/>
    <property type="match status" value="1"/>
</dbReference>
<keyword evidence="5" id="KW-1185">Reference proteome</keyword>
<dbReference type="EMBL" id="BAABGA010000050">
    <property type="protein sequence ID" value="GAA4460559.1"/>
    <property type="molecule type" value="Genomic_DNA"/>
</dbReference>
<dbReference type="InterPro" id="IPR013976">
    <property type="entry name" value="HDOD"/>
</dbReference>
<dbReference type="Pfam" id="PF08668">
    <property type="entry name" value="HDOD"/>
    <property type="match status" value="1"/>
</dbReference>
<comment type="caution">
    <text evidence="4">The sequence shown here is derived from an EMBL/GenBank/DDBJ whole genome shotgun (WGS) entry which is preliminary data.</text>
</comment>
<reference evidence="5" key="1">
    <citation type="journal article" date="2019" name="Int. J. Syst. Evol. Microbiol.">
        <title>The Global Catalogue of Microorganisms (GCM) 10K type strain sequencing project: providing services to taxonomists for standard genome sequencing and annotation.</title>
        <authorList>
            <consortium name="The Broad Institute Genomics Platform"/>
            <consortium name="The Broad Institute Genome Sequencing Center for Infectious Disease"/>
            <person name="Wu L."/>
            <person name="Ma J."/>
        </authorList>
    </citation>
    <scope>NUCLEOTIDE SEQUENCE [LARGE SCALE GENOMIC DNA]</scope>
    <source>
        <strain evidence="5">JCM 17759</strain>
    </source>
</reference>
<feature type="domain" description="Response regulatory" evidence="2">
    <location>
        <begin position="1"/>
        <end position="102"/>
    </location>
</feature>
<evidence type="ECO:0000256" key="1">
    <source>
        <dbReference type="PROSITE-ProRule" id="PRU00169"/>
    </source>
</evidence>
<evidence type="ECO:0000313" key="5">
    <source>
        <dbReference type="Proteomes" id="UP001500840"/>
    </source>
</evidence>
<gene>
    <name evidence="4" type="ORF">GCM10023156_41630</name>
</gene>
<evidence type="ECO:0000259" key="2">
    <source>
        <dbReference type="PROSITE" id="PS50110"/>
    </source>
</evidence>
<accession>A0ABP8N3A1</accession>
<feature type="domain" description="HDOD" evidence="3">
    <location>
        <begin position="163"/>
        <end position="359"/>
    </location>
</feature>
<dbReference type="Pfam" id="PF00072">
    <property type="entry name" value="Response_reg"/>
    <property type="match status" value="1"/>
</dbReference>
<keyword evidence="1" id="KW-0597">Phosphoprotein</keyword>
<dbReference type="InterPro" id="IPR011006">
    <property type="entry name" value="CheY-like_superfamily"/>
</dbReference>
<name>A0ABP8N3A1_9BACT</name>
<evidence type="ECO:0000313" key="4">
    <source>
        <dbReference type="EMBL" id="GAA4460559.1"/>
    </source>
</evidence>
<dbReference type="PROSITE" id="PS51833">
    <property type="entry name" value="HDOD"/>
    <property type="match status" value="1"/>
</dbReference>
<dbReference type="PANTHER" id="PTHR43228">
    <property type="entry name" value="TWO-COMPONENT RESPONSE REGULATOR"/>
    <property type="match status" value="1"/>
</dbReference>
<dbReference type="Proteomes" id="UP001500840">
    <property type="component" value="Unassembled WGS sequence"/>
</dbReference>
<dbReference type="InterPro" id="IPR001789">
    <property type="entry name" value="Sig_transdc_resp-reg_receiver"/>
</dbReference>
<dbReference type="Gene3D" id="1.10.3210.10">
    <property type="entry name" value="Hypothetical protein af1432"/>
    <property type="match status" value="1"/>
</dbReference>
<dbReference type="SMART" id="SM00448">
    <property type="entry name" value="REC"/>
    <property type="match status" value="1"/>
</dbReference>
<organism evidence="4 5">
    <name type="scientific">Novipirellula rosea</name>
    <dbReference type="NCBI Taxonomy" id="1031540"/>
    <lineage>
        <taxon>Bacteria</taxon>
        <taxon>Pseudomonadati</taxon>
        <taxon>Planctomycetota</taxon>
        <taxon>Planctomycetia</taxon>
        <taxon>Pirellulales</taxon>
        <taxon>Pirellulaceae</taxon>
        <taxon>Novipirellula</taxon>
    </lineage>
</organism>
<proteinExistence type="predicted"/>
<dbReference type="CDD" id="cd00156">
    <property type="entry name" value="REC"/>
    <property type="match status" value="1"/>
</dbReference>
<evidence type="ECO:0000259" key="3">
    <source>
        <dbReference type="PROSITE" id="PS51833"/>
    </source>
</evidence>